<dbReference type="Proteomes" id="UP000261166">
    <property type="component" value="Unassembled WGS sequence"/>
</dbReference>
<sequence>MICPKCNKEISEESTFCSECGYRIKEGKEAEVSTRESGKKVSRKALIIIAGIVCVIVIVAVAVAVNSTPSSKYKKAEAAFANGNYERAMKYYSAAGDYEDSEEKLAEATIANHYANGVKLYDNAQYDEAMEEFGNAEGYNDSAEMIRKCNYARAGVYLEDGESLLAAEGYKAARGYEDSNEKILEIGREFVKNKDYETAMTVFAYIKGGKEDTYAQYAQGMISLEDKKYAEAAAFFKKSGSLLDADERYIEAVYGNAKSLMEEKEYEQAAGLFAEISDYQDSADMSNACVFLNAKTEMDAGNLHRAGKILDKLPENYSYNGVSVQDLVNKLENNKKWVDICGSWSSTSGLAETNCKARNYYYDGGSWTIDIEKGDYHLDIRCILNDDGSINICGNGAIVTFSNWSTIQIGLEYNLHRQITFNKKVSPSEFGSSIAIDDYTTITVTENGINLKYKEIDNNTSINFTYTYTTKVTFGRLVTEY</sequence>
<keyword evidence="1" id="KW-0472">Membrane</keyword>
<gene>
    <name evidence="3" type="ORF">DWY69_08565</name>
</gene>
<proteinExistence type="predicted"/>
<dbReference type="OrthoDB" id="2068347at2"/>
<feature type="transmembrane region" description="Helical" evidence="1">
    <location>
        <begin position="45"/>
        <end position="65"/>
    </location>
</feature>
<protein>
    <submittedName>
        <fullName evidence="3">Zinc-ribbon domain-containing protein</fullName>
    </submittedName>
</protein>
<dbReference type="Pfam" id="PF13240">
    <property type="entry name" value="Zn_Ribbon_1"/>
    <property type="match status" value="1"/>
</dbReference>
<dbReference type="AlphaFoldDB" id="A0A3E3IZC2"/>
<comment type="caution">
    <text evidence="3">The sequence shown here is derived from an EMBL/GenBank/DDBJ whole genome shotgun (WGS) entry which is preliminary data.</text>
</comment>
<keyword evidence="1" id="KW-0812">Transmembrane</keyword>
<evidence type="ECO:0000313" key="4">
    <source>
        <dbReference type="Proteomes" id="UP000261166"/>
    </source>
</evidence>
<dbReference type="Gene3D" id="1.25.40.10">
    <property type="entry name" value="Tetratricopeptide repeat domain"/>
    <property type="match status" value="1"/>
</dbReference>
<feature type="domain" description="Zinc-ribbon" evidence="2">
    <location>
        <begin position="3"/>
        <end position="23"/>
    </location>
</feature>
<dbReference type="SUPFAM" id="SSF48452">
    <property type="entry name" value="TPR-like"/>
    <property type="match status" value="1"/>
</dbReference>
<evidence type="ECO:0000313" key="3">
    <source>
        <dbReference type="EMBL" id="RGE72395.1"/>
    </source>
</evidence>
<accession>A0A3E3IZC2</accession>
<dbReference type="InterPro" id="IPR026870">
    <property type="entry name" value="Zinc_ribbon_dom"/>
</dbReference>
<reference evidence="3 4" key="1">
    <citation type="submission" date="2018-08" db="EMBL/GenBank/DDBJ databases">
        <title>A genome reference for cultivated species of the human gut microbiota.</title>
        <authorList>
            <person name="Zou Y."/>
            <person name="Xue W."/>
            <person name="Luo G."/>
        </authorList>
    </citation>
    <scope>NUCLEOTIDE SEQUENCE [LARGE SCALE GENOMIC DNA]</scope>
    <source>
        <strain evidence="3 4">AF26-4BH</strain>
    </source>
</reference>
<dbReference type="InterPro" id="IPR011990">
    <property type="entry name" value="TPR-like_helical_dom_sf"/>
</dbReference>
<evidence type="ECO:0000259" key="2">
    <source>
        <dbReference type="Pfam" id="PF13240"/>
    </source>
</evidence>
<dbReference type="RefSeq" id="WP_025487530.1">
    <property type="nucleotide sequence ID" value="NZ_JBKVAZ010000006.1"/>
</dbReference>
<organism evidence="3 4">
    <name type="scientific">Eisenbergiella massiliensis</name>
    <dbReference type="NCBI Taxonomy" id="1720294"/>
    <lineage>
        <taxon>Bacteria</taxon>
        <taxon>Bacillati</taxon>
        <taxon>Bacillota</taxon>
        <taxon>Clostridia</taxon>
        <taxon>Lachnospirales</taxon>
        <taxon>Lachnospiraceae</taxon>
        <taxon>Eisenbergiella</taxon>
    </lineage>
</organism>
<dbReference type="EMBL" id="QVLU01000006">
    <property type="protein sequence ID" value="RGE72395.1"/>
    <property type="molecule type" value="Genomic_DNA"/>
</dbReference>
<evidence type="ECO:0000256" key="1">
    <source>
        <dbReference type="SAM" id="Phobius"/>
    </source>
</evidence>
<name>A0A3E3IZC2_9FIRM</name>
<keyword evidence="1" id="KW-1133">Transmembrane helix</keyword>